<evidence type="ECO:0000313" key="11">
    <source>
        <dbReference type="EMBL" id="MDT0465640.1"/>
    </source>
</evidence>
<evidence type="ECO:0000256" key="2">
    <source>
        <dbReference type="ARBA" id="ARBA00022763"/>
    </source>
</evidence>
<dbReference type="CDD" id="cd10434">
    <property type="entry name" value="GIY-YIG_UvrC_Cho"/>
    <property type="match status" value="1"/>
</dbReference>
<dbReference type="PANTHER" id="PTHR30562">
    <property type="entry name" value="UVRC/OXIDOREDUCTASE"/>
    <property type="match status" value="1"/>
</dbReference>
<keyword evidence="3 6" id="KW-0228">DNA excision</keyword>
<dbReference type="Proteomes" id="UP001183809">
    <property type="component" value="Unassembled WGS sequence"/>
</dbReference>
<evidence type="ECO:0000259" key="10">
    <source>
        <dbReference type="PROSITE" id="PS50165"/>
    </source>
</evidence>
<feature type="domain" description="GIY-YIG" evidence="9">
    <location>
        <begin position="16"/>
        <end position="95"/>
    </location>
</feature>
<keyword evidence="5 6" id="KW-0234">DNA repair</keyword>
<comment type="caution">
    <text evidence="11">The sequence shown here is derived from an EMBL/GenBank/DDBJ whole genome shotgun (WGS) entry which is preliminary data.</text>
</comment>
<dbReference type="Gene3D" id="3.40.1440.10">
    <property type="entry name" value="GIY-YIG endonuclease"/>
    <property type="match status" value="1"/>
</dbReference>
<feature type="domain" description="UvrC family homology region profile" evidence="10">
    <location>
        <begin position="259"/>
        <end position="512"/>
    </location>
</feature>
<dbReference type="Pfam" id="PF08459">
    <property type="entry name" value="UvrC_RNaseH_dom"/>
    <property type="match status" value="1"/>
</dbReference>
<proteinExistence type="inferred from homology"/>
<dbReference type="HAMAP" id="MF_00203">
    <property type="entry name" value="UvrC"/>
    <property type="match status" value="1"/>
</dbReference>
<dbReference type="InterPro" id="IPR001162">
    <property type="entry name" value="UvrC_RNase_H_dom"/>
</dbReference>
<feature type="domain" description="UVR" evidence="8">
    <location>
        <begin position="208"/>
        <end position="243"/>
    </location>
</feature>
<feature type="region of interest" description="Disordered" evidence="7">
    <location>
        <begin position="638"/>
        <end position="678"/>
    </location>
</feature>
<keyword evidence="6" id="KW-0742">SOS response</keyword>
<dbReference type="Gene3D" id="1.10.150.20">
    <property type="entry name" value="5' to 3' exonuclease, C-terminal subdomain"/>
    <property type="match status" value="1"/>
</dbReference>
<comment type="function">
    <text evidence="6">The UvrABC repair system catalyzes the recognition and processing of DNA lesions. UvrC both incises the 5' and 3' sides of the lesion. The N-terminal half is responsible for the 3' incision and the C-terminal half is responsible for the 5' incision.</text>
</comment>
<dbReference type="InterPro" id="IPR038476">
    <property type="entry name" value="UvrC_RNase_H_dom_sf"/>
</dbReference>
<gene>
    <name evidence="6 11" type="primary">uvrC</name>
    <name evidence="11" type="ORF">RM764_21985</name>
</gene>
<dbReference type="RefSeq" id="WP_311697104.1">
    <property type="nucleotide sequence ID" value="NZ_JAVREY010000026.1"/>
</dbReference>
<dbReference type="PROSITE" id="PS50165">
    <property type="entry name" value="UVRC"/>
    <property type="match status" value="1"/>
</dbReference>
<dbReference type="PROSITE" id="PS50151">
    <property type="entry name" value="UVR"/>
    <property type="match status" value="1"/>
</dbReference>
<dbReference type="Pfam" id="PF22920">
    <property type="entry name" value="UvrC_RNaseH"/>
    <property type="match status" value="1"/>
</dbReference>
<evidence type="ECO:0000256" key="7">
    <source>
        <dbReference type="SAM" id="MobiDB-lite"/>
    </source>
</evidence>
<reference evidence="12" key="1">
    <citation type="submission" date="2023-07" db="EMBL/GenBank/DDBJ databases">
        <title>30 novel species of actinomycetes from the DSMZ collection.</title>
        <authorList>
            <person name="Nouioui I."/>
        </authorList>
    </citation>
    <scope>NUCLEOTIDE SEQUENCE [LARGE SCALE GENOMIC DNA]</scope>
    <source>
        <strain evidence="12">DSM 41699</strain>
    </source>
</reference>
<evidence type="ECO:0000313" key="12">
    <source>
        <dbReference type="Proteomes" id="UP001183809"/>
    </source>
</evidence>
<dbReference type="InterPro" id="IPR001943">
    <property type="entry name" value="UVR_dom"/>
</dbReference>
<evidence type="ECO:0000256" key="1">
    <source>
        <dbReference type="ARBA" id="ARBA00022490"/>
    </source>
</evidence>
<dbReference type="Gene3D" id="4.10.860.10">
    <property type="entry name" value="UVR domain"/>
    <property type="match status" value="1"/>
</dbReference>
<dbReference type="InterPro" id="IPR035901">
    <property type="entry name" value="GIY-YIG_endonuc_sf"/>
</dbReference>
<dbReference type="SUPFAM" id="SSF46600">
    <property type="entry name" value="C-terminal UvrC-binding domain of UvrB"/>
    <property type="match status" value="1"/>
</dbReference>
<evidence type="ECO:0000256" key="5">
    <source>
        <dbReference type="ARBA" id="ARBA00023204"/>
    </source>
</evidence>
<sequence>MADPSSYRPKPGEIPDSPGVYRFRDEHRRVIYVGKAKSLRQRLANYFQDLAGLHPRTRTMVTTAASVEWTVVSTEVEALQLEYTWIKEFDPRFNVKYRDDKSYPYLAVTMNEEFPRVQVMRGQKRKGVRYFGPYSHAWAIRDTVDLLLRVFPVRTCSAGVFKNAARTGRPCLLGYIGKCSAPCVGRISPEDHTELAEEFCDFMAGRTGAYLRRLERQMMEAAEDMEYERAGRLRDDIEALKKAMEKNAVVLTDATDADLIAVAEDELEAAVQIFHVRGGRVRGQRGWVTDKVEDVTTGALVEHALQQLYGEETGDSVPKEVLVPALPDPIEPVQDWLTGRRESNVSLRIPQRGDKKALMETVERNALQALALHKTKRASDLTTRSRALEEIAEALDLDSAPLRIECYDISHLQGEDVVASMVVFEDGLQRKSEYRRFQIKGFEGQDDVRSMHEVITRRFRRYLAEKEKTGEWADGEIALTEDDGRPKRFAYPPQLVVVDGGQPQVAAARRALDDLGIDDIAVCGLAKRLEEVWLPEEDDPVVLPRSSEGLYLLQRVRDEAHRFAITYQRTKRAKRIRSSPLDEVPGLGDTRKQALVKHFGSVKKLRSATIDQIQEVPGIGRKTAETIAVALAQAAPAAPAVNTATGEIMEEEESGTIPGSPGEPVSAGAPDERRGQET</sequence>
<dbReference type="EMBL" id="JAVREY010000026">
    <property type="protein sequence ID" value="MDT0465640.1"/>
    <property type="molecule type" value="Genomic_DNA"/>
</dbReference>
<evidence type="ECO:0000259" key="9">
    <source>
        <dbReference type="PROSITE" id="PS50164"/>
    </source>
</evidence>
<dbReference type="SMART" id="SM00278">
    <property type="entry name" value="HhH1"/>
    <property type="match status" value="2"/>
</dbReference>
<dbReference type="SUPFAM" id="SSF82771">
    <property type="entry name" value="GIY-YIG endonuclease"/>
    <property type="match status" value="1"/>
</dbReference>
<dbReference type="SUPFAM" id="SSF47781">
    <property type="entry name" value="RuvA domain 2-like"/>
    <property type="match status" value="1"/>
</dbReference>
<keyword evidence="12" id="KW-1185">Reference proteome</keyword>
<dbReference type="Pfam" id="PF01541">
    <property type="entry name" value="GIY-YIG"/>
    <property type="match status" value="1"/>
</dbReference>
<dbReference type="InterPro" id="IPR050066">
    <property type="entry name" value="UvrABC_protein_C"/>
</dbReference>
<evidence type="ECO:0000256" key="6">
    <source>
        <dbReference type="HAMAP-Rule" id="MF_00203"/>
    </source>
</evidence>
<dbReference type="NCBIfam" id="TIGR00194">
    <property type="entry name" value="uvrC"/>
    <property type="match status" value="1"/>
</dbReference>
<comment type="similarity">
    <text evidence="6">Belongs to the UvrC family.</text>
</comment>
<dbReference type="GO" id="GO:0016787">
    <property type="term" value="F:hydrolase activity"/>
    <property type="evidence" value="ECO:0007669"/>
    <property type="project" value="UniProtKB-KW"/>
</dbReference>
<accession>A0ABU2TXM0</accession>
<organism evidence="11 12">
    <name type="scientific">Streptomyces gibsoniae</name>
    <dbReference type="NCBI Taxonomy" id="3075529"/>
    <lineage>
        <taxon>Bacteria</taxon>
        <taxon>Bacillati</taxon>
        <taxon>Actinomycetota</taxon>
        <taxon>Actinomycetes</taxon>
        <taxon>Kitasatosporales</taxon>
        <taxon>Streptomycetaceae</taxon>
        <taxon>Streptomyces</taxon>
    </lineage>
</organism>
<dbReference type="InterPro" id="IPR036876">
    <property type="entry name" value="UVR_dom_sf"/>
</dbReference>
<dbReference type="Pfam" id="PF14520">
    <property type="entry name" value="HHH_5"/>
    <property type="match status" value="1"/>
</dbReference>
<evidence type="ECO:0000256" key="3">
    <source>
        <dbReference type="ARBA" id="ARBA00022769"/>
    </source>
</evidence>
<evidence type="ECO:0000259" key="8">
    <source>
        <dbReference type="PROSITE" id="PS50151"/>
    </source>
</evidence>
<dbReference type="InterPro" id="IPR004791">
    <property type="entry name" value="UvrC"/>
</dbReference>
<protein>
    <recommendedName>
        <fullName evidence="6">UvrABC system protein C</fullName>
        <shortName evidence="6">Protein UvrC</shortName>
    </recommendedName>
    <alternativeName>
        <fullName evidence="6">Excinuclease ABC subunit C</fullName>
    </alternativeName>
</protein>
<dbReference type="InterPro" id="IPR010994">
    <property type="entry name" value="RuvA_2-like"/>
</dbReference>
<comment type="subcellular location">
    <subcellularLocation>
        <location evidence="6">Cytoplasm</location>
    </subcellularLocation>
</comment>
<name>A0ABU2TXM0_9ACTN</name>
<dbReference type="SMART" id="SM00465">
    <property type="entry name" value="GIYc"/>
    <property type="match status" value="1"/>
</dbReference>
<evidence type="ECO:0000256" key="4">
    <source>
        <dbReference type="ARBA" id="ARBA00022881"/>
    </source>
</evidence>
<keyword evidence="4 6" id="KW-0267">Excision nuclease</keyword>
<keyword evidence="2 6" id="KW-0227">DNA damage</keyword>
<dbReference type="InterPro" id="IPR047296">
    <property type="entry name" value="GIY-YIG_UvrC_Cho"/>
</dbReference>
<dbReference type="PROSITE" id="PS50164">
    <property type="entry name" value="GIY_YIG"/>
    <property type="match status" value="1"/>
</dbReference>
<dbReference type="InterPro" id="IPR003583">
    <property type="entry name" value="Hlx-hairpin-Hlx_DNA-bd_motif"/>
</dbReference>
<dbReference type="Pfam" id="PF02151">
    <property type="entry name" value="UVR"/>
    <property type="match status" value="1"/>
</dbReference>
<keyword evidence="11" id="KW-0378">Hydrolase</keyword>
<dbReference type="NCBIfam" id="NF001824">
    <property type="entry name" value="PRK00558.1-5"/>
    <property type="match status" value="1"/>
</dbReference>
<dbReference type="PANTHER" id="PTHR30562:SF1">
    <property type="entry name" value="UVRABC SYSTEM PROTEIN C"/>
    <property type="match status" value="1"/>
</dbReference>
<keyword evidence="1 6" id="KW-0963">Cytoplasm</keyword>
<dbReference type="InterPro" id="IPR000305">
    <property type="entry name" value="GIY-YIG_endonuc"/>
</dbReference>
<dbReference type="Gene3D" id="3.30.420.340">
    <property type="entry name" value="UvrC, RNAse H endonuclease domain"/>
    <property type="match status" value="1"/>
</dbReference>
<comment type="subunit">
    <text evidence="6">Interacts with UvrB in an incision complex.</text>
</comment>